<proteinExistence type="inferred from homology"/>
<keyword evidence="7 10" id="KW-0560">Oxidoreductase</keyword>
<comment type="similarity">
    <text evidence="3 10">Belongs to the FMO family.</text>
</comment>
<dbReference type="PANTHER" id="PTHR43539:SF9">
    <property type="entry name" value="INDOLE-3-PYRUVATE MONOOXYGENASE YUCCA11-RELATED"/>
    <property type="match status" value="1"/>
</dbReference>
<evidence type="ECO:0000313" key="11">
    <source>
        <dbReference type="EMBL" id="POO03747.1"/>
    </source>
</evidence>
<evidence type="ECO:0000256" key="3">
    <source>
        <dbReference type="ARBA" id="ARBA00009183"/>
    </source>
</evidence>
<dbReference type="Pfam" id="PF00743">
    <property type="entry name" value="FMO-like"/>
    <property type="match status" value="1"/>
</dbReference>
<reference evidence="12" key="1">
    <citation type="submission" date="2016-06" db="EMBL/GenBank/DDBJ databases">
        <title>Parallel loss of symbiosis genes in relatives of nitrogen-fixing non-legume Parasponia.</title>
        <authorList>
            <person name="Van Velzen R."/>
            <person name="Holmer R."/>
            <person name="Bu F."/>
            <person name="Rutten L."/>
            <person name="Van Zeijl A."/>
            <person name="Liu W."/>
            <person name="Santuari L."/>
            <person name="Cao Q."/>
            <person name="Sharma T."/>
            <person name="Shen D."/>
            <person name="Roswanjaya Y."/>
            <person name="Wardhani T."/>
            <person name="Kalhor M.S."/>
            <person name="Jansen J."/>
            <person name="Van den Hoogen J."/>
            <person name="Gungor B."/>
            <person name="Hartog M."/>
            <person name="Hontelez J."/>
            <person name="Verver J."/>
            <person name="Yang W.-C."/>
            <person name="Schijlen E."/>
            <person name="Repin R."/>
            <person name="Schilthuizen M."/>
            <person name="Schranz E."/>
            <person name="Heidstra R."/>
            <person name="Miyata K."/>
            <person name="Fedorova E."/>
            <person name="Kohlen W."/>
            <person name="Bisseling T."/>
            <person name="Smit S."/>
            <person name="Geurts R."/>
        </authorList>
    </citation>
    <scope>NUCLEOTIDE SEQUENCE [LARGE SCALE GENOMIC DNA]</scope>
    <source>
        <strain evidence="12">cv. RG33-2</strain>
    </source>
</reference>
<evidence type="ECO:0000256" key="6">
    <source>
        <dbReference type="ARBA" id="ARBA00022857"/>
    </source>
</evidence>
<comment type="catalytic activity">
    <reaction evidence="9">
        <text>indole-3-pyruvate + NADPH + O2 + H(+) = (indol-3-yl)acetate + CO2 + NADP(+) + H2O</text>
        <dbReference type="Rhea" id="RHEA:34331"/>
        <dbReference type="ChEBI" id="CHEBI:15377"/>
        <dbReference type="ChEBI" id="CHEBI:15378"/>
        <dbReference type="ChEBI" id="CHEBI:15379"/>
        <dbReference type="ChEBI" id="CHEBI:16526"/>
        <dbReference type="ChEBI" id="CHEBI:17640"/>
        <dbReference type="ChEBI" id="CHEBI:30854"/>
        <dbReference type="ChEBI" id="CHEBI:57783"/>
        <dbReference type="ChEBI" id="CHEBI:58349"/>
        <dbReference type="EC" id="1.14.13.168"/>
    </reaction>
</comment>
<keyword evidence="5 10" id="KW-0274">FAD</keyword>
<dbReference type="STRING" id="63057.A0A2P5G148"/>
<gene>
    <name evidence="11" type="ORF">TorRG33x02_000510</name>
</gene>
<evidence type="ECO:0000256" key="9">
    <source>
        <dbReference type="ARBA" id="ARBA00047707"/>
    </source>
</evidence>
<dbReference type="GO" id="GO:0009851">
    <property type="term" value="P:auxin biosynthetic process"/>
    <property type="evidence" value="ECO:0007669"/>
    <property type="project" value="UniProtKB-KW"/>
</dbReference>
<name>A0A2P5G148_TREOI</name>
<evidence type="ECO:0000256" key="7">
    <source>
        <dbReference type="ARBA" id="ARBA00023002"/>
    </source>
</evidence>
<dbReference type="SUPFAM" id="SSF51905">
    <property type="entry name" value="FAD/NAD(P)-binding domain"/>
    <property type="match status" value="2"/>
</dbReference>
<evidence type="ECO:0000256" key="5">
    <source>
        <dbReference type="ARBA" id="ARBA00022827"/>
    </source>
</evidence>
<comment type="pathway">
    <text evidence="2">Plant hormone metabolism; auxin biosynthesis.</text>
</comment>
<dbReference type="GO" id="GO:0103075">
    <property type="term" value="F:indole-3-pyruvate monooxygenase activity"/>
    <property type="evidence" value="ECO:0007669"/>
    <property type="project" value="UniProtKB-EC"/>
</dbReference>
<dbReference type="InParanoid" id="A0A2P5G148"/>
<dbReference type="PIRSF" id="PIRSF000332">
    <property type="entry name" value="FMO"/>
    <property type="match status" value="1"/>
</dbReference>
<keyword evidence="8" id="KW-0073">Auxin biosynthesis</keyword>
<evidence type="ECO:0000313" key="12">
    <source>
        <dbReference type="Proteomes" id="UP000237000"/>
    </source>
</evidence>
<dbReference type="PRINTS" id="PR00411">
    <property type="entry name" value="PNDRDTASEI"/>
</dbReference>
<dbReference type="AlphaFoldDB" id="A0A2P5G148"/>
<dbReference type="OrthoDB" id="66881at2759"/>
<keyword evidence="6" id="KW-0521">NADP</keyword>
<evidence type="ECO:0000256" key="4">
    <source>
        <dbReference type="ARBA" id="ARBA00022630"/>
    </source>
</evidence>
<comment type="cofactor">
    <cofactor evidence="1 10">
        <name>FAD</name>
        <dbReference type="ChEBI" id="CHEBI:57692"/>
    </cofactor>
</comment>
<evidence type="ECO:0000256" key="1">
    <source>
        <dbReference type="ARBA" id="ARBA00001974"/>
    </source>
</evidence>
<evidence type="ECO:0000256" key="8">
    <source>
        <dbReference type="ARBA" id="ARBA00023070"/>
    </source>
</evidence>
<dbReference type="InterPro" id="IPR020946">
    <property type="entry name" value="Flavin_mOase-like"/>
</dbReference>
<evidence type="ECO:0000256" key="2">
    <source>
        <dbReference type="ARBA" id="ARBA00004814"/>
    </source>
</evidence>
<dbReference type="Gene3D" id="3.50.50.60">
    <property type="entry name" value="FAD/NAD(P)-binding domain"/>
    <property type="match status" value="1"/>
</dbReference>
<dbReference type="Proteomes" id="UP000237000">
    <property type="component" value="Unassembled WGS sequence"/>
</dbReference>
<dbReference type="GO" id="GO:0004499">
    <property type="term" value="F:N,N-dimethylaniline monooxygenase activity"/>
    <property type="evidence" value="ECO:0007669"/>
    <property type="project" value="InterPro"/>
</dbReference>
<organism evidence="11 12">
    <name type="scientific">Trema orientale</name>
    <name type="common">Charcoal tree</name>
    <name type="synonym">Celtis orientalis</name>
    <dbReference type="NCBI Taxonomy" id="63057"/>
    <lineage>
        <taxon>Eukaryota</taxon>
        <taxon>Viridiplantae</taxon>
        <taxon>Streptophyta</taxon>
        <taxon>Embryophyta</taxon>
        <taxon>Tracheophyta</taxon>
        <taxon>Spermatophyta</taxon>
        <taxon>Magnoliopsida</taxon>
        <taxon>eudicotyledons</taxon>
        <taxon>Gunneridae</taxon>
        <taxon>Pentapetalae</taxon>
        <taxon>rosids</taxon>
        <taxon>fabids</taxon>
        <taxon>Rosales</taxon>
        <taxon>Cannabaceae</taxon>
        <taxon>Trema</taxon>
    </lineage>
</organism>
<evidence type="ECO:0000256" key="10">
    <source>
        <dbReference type="RuleBase" id="RU361177"/>
    </source>
</evidence>
<dbReference type="InterPro" id="IPR036188">
    <property type="entry name" value="FAD/NAD-bd_sf"/>
</dbReference>
<accession>A0A2P5G148</accession>
<dbReference type="InterPro" id="IPR050982">
    <property type="entry name" value="Auxin_biosynth/cation_transpt"/>
</dbReference>
<dbReference type="EC" id="1.-.-.-" evidence="10"/>
<dbReference type="PANTHER" id="PTHR43539">
    <property type="entry name" value="FLAVIN-BINDING MONOOXYGENASE-LIKE PROTEIN (AFU_ORTHOLOGUE AFUA_4G09220)"/>
    <property type="match status" value="1"/>
</dbReference>
<sequence>MEEVDVIIIGGGPSGIATSACLNRLKVSNIVLEREDCYASLWKKRAYDRLKLHLAKQYCELPHMPFPKDAPTFVPKNDFVRYLDDYVACFHVSPLLNRNVESVFYDDNVSKSSVVAKNLLSGVHEVYFGKFVVVATGENSEGHIPDVSGLEGFRGKVIHSSQYDNGQSFCGKNVLVVGSGNSGMEIAFDLSNWGAKTSIVARSPVHLLTENIVKVGMFLLKFLPIKVVDTIVLALGNLTHGDVSEYGIQMPTKGPFFLKVMTGRSPTIDVGSVQKIKSGEIKVFPSIKSIEQNNIKFENGETRYFDAIVFATGYRSTVKTWLKGGNDLFNEHGMPRQRFPNEYWKGMNGLYCAGFSSRGLLGISQDAQNIAQDISFSLTPKKGKIFQ</sequence>
<dbReference type="GO" id="GO:0050660">
    <property type="term" value="F:flavin adenine dinucleotide binding"/>
    <property type="evidence" value="ECO:0007669"/>
    <property type="project" value="InterPro"/>
</dbReference>
<comment type="caution">
    <text evidence="11">The sequence shown here is derived from an EMBL/GenBank/DDBJ whole genome shotgun (WGS) entry which is preliminary data.</text>
</comment>
<keyword evidence="12" id="KW-1185">Reference proteome</keyword>
<dbReference type="PRINTS" id="PR00368">
    <property type="entry name" value="FADPNR"/>
</dbReference>
<keyword evidence="10 11" id="KW-0503">Monooxygenase</keyword>
<dbReference type="InterPro" id="IPR000960">
    <property type="entry name" value="Flavin_mOase"/>
</dbReference>
<protein>
    <recommendedName>
        <fullName evidence="10">Flavin-containing monooxygenase</fullName>
        <ecNumber evidence="10">1.-.-.-</ecNumber>
    </recommendedName>
</protein>
<dbReference type="EMBL" id="JXTC01000001">
    <property type="protein sequence ID" value="POO03747.1"/>
    <property type="molecule type" value="Genomic_DNA"/>
</dbReference>
<keyword evidence="4 10" id="KW-0285">Flavoprotein</keyword>
<dbReference type="GO" id="GO:0050661">
    <property type="term" value="F:NADP binding"/>
    <property type="evidence" value="ECO:0007669"/>
    <property type="project" value="InterPro"/>
</dbReference>